<dbReference type="SUPFAM" id="SSF52788">
    <property type="entry name" value="Phosphotyrosine protein phosphatases I"/>
    <property type="match status" value="1"/>
</dbReference>
<dbReference type="eggNOG" id="COG0394">
    <property type="taxonomic scope" value="Bacteria"/>
</dbReference>
<keyword evidence="2" id="KW-0059">Arsenical resistance</keyword>
<dbReference type="SMART" id="SM00226">
    <property type="entry name" value="LMWPc"/>
    <property type="match status" value="1"/>
</dbReference>
<evidence type="ECO:0000256" key="1">
    <source>
        <dbReference type="ARBA" id="ARBA00022490"/>
    </source>
</evidence>
<evidence type="ECO:0000256" key="3">
    <source>
        <dbReference type="ARBA" id="ARBA00023002"/>
    </source>
</evidence>
<dbReference type="NCBIfam" id="TIGR02691">
    <property type="entry name" value="arsC_pI258_fam"/>
    <property type="match status" value="1"/>
</dbReference>
<dbReference type="Gene3D" id="3.40.50.2300">
    <property type="match status" value="1"/>
</dbReference>
<dbReference type="GO" id="GO:0004725">
    <property type="term" value="F:protein tyrosine phosphatase activity"/>
    <property type="evidence" value="ECO:0007669"/>
    <property type="project" value="InterPro"/>
</dbReference>
<keyword evidence="4" id="KW-1015">Disulfide bond</keyword>
<dbReference type="CDD" id="cd16345">
    <property type="entry name" value="LMWP_ArsC"/>
    <property type="match status" value="1"/>
</dbReference>
<dbReference type="GO" id="GO:0046685">
    <property type="term" value="P:response to arsenic-containing substance"/>
    <property type="evidence" value="ECO:0007669"/>
    <property type="project" value="UniProtKB-KW"/>
</dbReference>
<evidence type="ECO:0000313" key="7">
    <source>
        <dbReference type="EMBL" id="KRK78902.1"/>
    </source>
</evidence>
<feature type="domain" description="Phosphotyrosine protein phosphatase I" evidence="6">
    <location>
        <begin position="5"/>
        <end position="137"/>
    </location>
</feature>
<keyword evidence="8" id="KW-1185">Reference proteome</keyword>
<comment type="caution">
    <text evidence="7">The sequence shown here is derived from an EMBL/GenBank/DDBJ whole genome shotgun (WGS) entry which is preliminary data.</text>
</comment>
<proteinExistence type="predicted"/>
<keyword evidence="3" id="KW-0560">Oxidoreductase</keyword>
<dbReference type="EMBL" id="AZDZ01000019">
    <property type="protein sequence ID" value="KRK78902.1"/>
    <property type="molecule type" value="Genomic_DNA"/>
</dbReference>
<dbReference type="Proteomes" id="UP000051248">
    <property type="component" value="Unassembled WGS sequence"/>
</dbReference>
<dbReference type="InterPro" id="IPR014064">
    <property type="entry name" value="Arsenate_reductase_ArsC"/>
</dbReference>
<protein>
    <submittedName>
        <fullName evidence="7">Protein-tyrosine-phosphatase</fullName>
    </submittedName>
</protein>
<dbReference type="GO" id="GO:0030612">
    <property type="term" value="F:arsenate reductase (thioredoxin) activity"/>
    <property type="evidence" value="ECO:0007669"/>
    <property type="project" value="InterPro"/>
</dbReference>
<dbReference type="STRING" id="1423775.FD03_GL001261"/>
<sequence>MQILKKIYFICTGNSCRSQMAEGLAKKYLPNWEVRSAGVEVHGLNPRAVESMKEIDIDISHNTSNLIDTDYFNSCDFVVTLCGDAKDKCPMVPQGVTHLHWGLPDPAQATGSEEGIMRVFREVRNQIEQKIISFSENSHIIVN</sequence>
<organism evidence="7 8">
    <name type="scientific">Companilactobacillus nodensis DSM 19682 = JCM 14932 = NBRC 107160</name>
    <dbReference type="NCBI Taxonomy" id="1423775"/>
    <lineage>
        <taxon>Bacteria</taxon>
        <taxon>Bacillati</taxon>
        <taxon>Bacillota</taxon>
        <taxon>Bacilli</taxon>
        <taxon>Lactobacillales</taxon>
        <taxon>Lactobacillaceae</taxon>
        <taxon>Companilactobacillus</taxon>
    </lineage>
</organism>
<evidence type="ECO:0000313" key="8">
    <source>
        <dbReference type="Proteomes" id="UP000051248"/>
    </source>
</evidence>
<evidence type="ECO:0000259" key="6">
    <source>
        <dbReference type="SMART" id="SM00226"/>
    </source>
</evidence>
<dbReference type="PATRIC" id="fig|1423775.4.peg.1291"/>
<dbReference type="PANTHER" id="PTHR43428:SF1">
    <property type="entry name" value="ARSENATE REDUCTASE"/>
    <property type="match status" value="1"/>
</dbReference>
<reference evidence="7 8" key="1">
    <citation type="journal article" date="2015" name="Genome Announc.">
        <title>Expanding the biotechnology potential of lactobacilli through comparative genomics of 213 strains and associated genera.</title>
        <authorList>
            <person name="Sun Z."/>
            <person name="Harris H.M."/>
            <person name="McCann A."/>
            <person name="Guo C."/>
            <person name="Argimon S."/>
            <person name="Zhang W."/>
            <person name="Yang X."/>
            <person name="Jeffery I.B."/>
            <person name="Cooney J.C."/>
            <person name="Kagawa T.F."/>
            <person name="Liu W."/>
            <person name="Song Y."/>
            <person name="Salvetti E."/>
            <person name="Wrobel A."/>
            <person name="Rasinkangas P."/>
            <person name="Parkhill J."/>
            <person name="Rea M.C."/>
            <person name="O'Sullivan O."/>
            <person name="Ritari J."/>
            <person name="Douillard F.P."/>
            <person name="Paul Ross R."/>
            <person name="Yang R."/>
            <person name="Briner A.E."/>
            <person name="Felis G.E."/>
            <person name="de Vos W.M."/>
            <person name="Barrangou R."/>
            <person name="Klaenhammer T.R."/>
            <person name="Caufield P.W."/>
            <person name="Cui Y."/>
            <person name="Zhang H."/>
            <person name="O'Toole P.W."/>
        </authorList>
    </citation>
    <scope>NUCLEOTIDE SEQUENCE [LARGE SCALE GENOMIC DNA]</scope>
    <source>
        <strain evidence="7 8">DSM 19682</strain>
    </source>
</reference>
<dbReference type="InterPro" id="IPR036196">
    <property type="entry name" value="Ptyr_pPase_sf"/>
</dbReference>
<keyword evidence="1" id="KW-0963">Cytoplasm</keyword>
<dbReference type="PANTHER" id="PTHR43428">
    <property type="entry name" value="ARSENATE REDUCTASE"/>
    <property type="match status" value="1"/>
</dbReference>
<gene>
    <name evidence="7" type="ORF">FD03_GL001261</name>
</gene>
<dbReference type="Pfam" id="PF01451">
    <property type="entry name" value="LMWPc"/>
    <property type="match status" value="1"/>
</dbReference>
<dbReference type="AlphaFoldDB" id="A0A0R1K5M8"/>
<evidence type="ECO:0000256" key="2">
    <source>
        <dbReference type="ARBA" id="ARBA00022849"/>
    </source>
</evidence>
<name>A0A0R1K5M8_9LACO</name>
<accession>A0A0R1K5M8</accession>
<keyword evidence="5" id="KW-0676">Redox-active center</keyword>
<dbReference type="InterPro" id="IPR023485">
    <property type="entry name" value="Ptyr_pPase"/>
</dbReference>
<evidence type="ECO:0000256" key="5">
    <source>
        <dbReference type="ARBA" id="ARBA00023284"/>
    </source>
</evidence>
<evidence type="ECO:0000256" key="4">
    <source>
        <dbReference type="ARBA" id="ARBA00023157"/>
    </source>
</evidence>